<proteinExistence type="inferred from homology"/>
<evidence type="ECO:0000256" key="6">
    <source>
        <dbReference type="ARBA" id="ARBA00022845"/>
    </source>
</evidence>
<keyword evidence="4 8" id="KW-0863">Zinc-finger</keyword>
<dbReference type="Proteomes" id="UP001652741">
    <property type="component" value="Chromosome ssa12"/>
</dbReference>
<feature type="domain" description="Nanos-type" evidence="10">
    <location>
        <begin position="144"/>
        <end position="198"/>
    </location>
</feature>
<organism evidence="11 12">
    <name type="scientific">Salmo salar</name>
    <name type="common">Atlantic salmon</name>
    <dbReference type="NCBI Taxonomy" id="8030"/>
    <lineage>
        <taxon>Eukaryota</taxon>
        <taxon>Metazoa</taxon>
        <taxon>Chordata</taxon>
        <taxon>Craniata</taxon>
        <taxon>Vertebrata</taxon>
        <taxon>Euteleostomi</taxon>
        <taxon>Actinopterygii</taxon>
        <taxon>Neopterygii</taxon>
        <taxon>Teleostei</taxon>
        <taxon>Protacanthopterygii</taxon>
        <taxon>Salmoniformes</taxon>
        <taxon>Salmonidae</taxon>
        <taxon>Salmoninae</taxon>
        <taxon>Salmo</taxon>
    </lineage>
</organism>
<evidence type="ECO:0000313" key="11">
    <source>
        <dbReference type="Proteomes" id="UP001652741"/>
    </source>
</evidence>
<evidence type="ECO:0000256" key="8">
    <source>
        <dbReference type="PROSITE-ProRule" id="PRU00855"/>
    </source>
</evidence>
<keyword evidence="7 8" id="KW-0694">RNA-binding</keyword>
<keyword evidence="5" id="KW-0862">Zinc</keyword>
<protein>
    <submittedName>
        <fullName evidence="12">Nanos homolog 1-like</fullName>
    </submittedName>
</protein>
<name>A0ABM3CN79_SALSA</name>
<accession>A0ABM3CN79</accession>
<evidence type="ECO:0000259" key="10">
    <source>
        <dbReference type="PROSITE" id="PS51522"/>
    </source>
</evidence>
<reference evidence="12" key="1">
    <citation type="submission" date="2025-08" db="UniProtKB">
        <authorList>
            <consortium name="RefSeq"/>
        </authorList>
    </citation>
    <scope>IDENTIFICATION</scope>
</reference>
<evidence type="ECO:0000256" key="2">
    <source>
        <dbReference type="ARBA" id="ARBA00022490"/>
    </source>
</evidence>
<dbReference type="PROSITE" id="PS51522">
    <property type="entry name" value="ZF_NANOS"/>
    <property type="match status" value="1"/>
</dbReference>
<dbReference type="InterPro" id="IPR038129">
    <property type="entry name" value="Nanos_sf"/>
</dbReference>
<evidence type="ECO:0000313" key="12">
    <source>
        <dbReference type="RefSeq" id="XP_045548011.1"/>
    </source>
</evidence>
<evidence type="ECO:0000256" key="1">
    <source>
        <dbReference type="ARBA" id="ARBA00004496"/>
    </source>
</evidence>
<sequence>MNAMICQLQDLPPYMESENKSFQPWRDYMKLADLVREMQLGKFTPEPLTVEGHDSGICSTMVEFEEFPPRALLSPITPVATPPLWHEMEPLDSEIVLLHEDAPLWPSSTEGPEPPTAASRSPAGTRGQSGRNTPEEVPSPERKFCSFCKYNGESESVYSSHNLKDQDGDMMCLYLRLYVCPLCGVTGAQIATKHHCPLVETTYSSVYVMSSGVKYFERLQFAAPGTRLDWSFQ</sequence>
<keyword evidence="2" id="KW-0963">Cytoplasm</keyword>
<dbReference type="Gene3D" id="4.10.60.30">
    <property type="entry name" value="Nanos, RNA-binding domain"/>
    <property type="match status" value="1"/>
</dbReference>
<dbReference type="Pfam" id="PF05741">
    <property type="entry name" value="zf-nanos"/>
    <property type="match status" value="1"/>
</dbReference>
<keyword evidence="11" id="KW-1185">Reference proteome</keyword>
<dbReference type="PANTHER" id="PTHR12887">
    <property type="entry name" value="NANOS PROTEIN"/>
    <property type="match status" value="1"/>
</dbReference>
<comment type="similarity">
    <text evidence="8">Belongs to the nanos family.</text>
</comment>
<keyword evidence="6 8" id="KW-0810">Translation regulation</keyword>
<dbReference type="GeneID" id="106564274"/>
<evidence type="ECO:0000256" key="7">
    <source>
        <dbReference type="ARBA" id="ARBA00022884"/>
    </source>
</evidence>
<evidence type="ECO:0000256" key="5">
    <source>
        <dbReference type="ARBA" id="ARBA00022833"/>
    </source>
</evidence>
<evidence type="ECO:0000256" key="3">
    <source>
        <dbReference type="ARBA" id="ARBA00022723"/>
    </source>
</evidence>
<gene>
    <name evidence="12" type="primary">LOC106564274</name>
</gene>
<comment type="subcellular location">
    <subcellularLocation>
        <location evidence="1">Cytoplasm</location>
    </subcellularLocation>
</comment>
<dbReference type="RefSeq" id="XP_045548011.1">
    <property type="nucleotide sequence ID" value="XM_045692055.1"/>
</dbReference>
<evidence type="ECO:0000256" key="9">
    <source>
        <dbReference type="SAM" id="MobiDB-lite"/>
    </source>
</evidence>
<evidence type="ECO:0000256" key="4">
    <source>
        <dbReference type="ARBA" id="ARBA00022771"/>
    </source>
</evidence>
<keyword evidence="3" id="KW-0479">Metal-binding</keyword>
<feature type="region of interest" description="Disordered" evidence="9">
    <location>
        <begin position="104"/>
        <end position="140"/>
    </location>
</feature>
<dbReference type="InterPro" id="IPR024161">
    <property type="entry name" value="Znf_nanos-typ"/>
</dbReference>
<dbReference type="InterPro" id="IPR008705">
    <property type="entry name" value="Nanos/Xcar2"/>
</dbReference>